<dbReference type="AlphaFoldDB" id="A0A813WHR8"/>
<dbReference type="Proteomes" id="UP000663882">
    <property type="component" value="Unassembled WGS sequence"/>
</dbReference>
<evidence type="ECO:0000313" key="1">
    <source>
        <dbReference type="EMBL" id="CAF0858063.1"/>
    </source>
</evidence>
<evidence type="ECO:0000313" key="3">
    <source>
        <dbReference type="Proteomes" id="UP000663882"/>
    </source>
</evidence>
<dbReference type="EMBL" id="CAJNOU010000155">
    <property type="protein sequence ID" value="CAF0891631.1"/>
    <property type="molecule type" value="Genomic_DNA"/>
</dbReference>
<sequence length="423" mass="45818">MSFIFKDYFLVNLCSCLIDKIEYFKYSLKILSLSNNRRRFGFFTNDRINHLTKGKDAYAYHLSDAKKRSIETEPRLFSILTDFYAQVVYPPLNHIVQNMALLSAQVLAGIAQTGIPAPGGRTIHLSNVELRDFIDDLWNNAVKPPLQNAIQGLSLMAAQALAGIGVNGINLSNLFGKRDLNAEEARFIDDLIDKVAGIFTQVFQKPIENAVSSGALMLAQVLAGIGTNGVNLSNIFGKRDLNVEEARFIESLFGAFETVFNQVLQKPLENAVSSGALMLAQVLAGIGTNGVNLSSLFGKRDLSELASRQAEIRGFFDTLGNGLLNGLQSVWTNIVQGPIEQALQSGALMAAQVLAGIGTNGIDLGKRQLNNDARGPIIDDLVGHATGLYTNQVKPVVENALNSAILHLAGILANFSQSGIGRR</sequence>
<dbReference type="Proteomes" id="UP000663889">
    <property type="component" value="Unassembled WGS sequence"/>
</dbReference>
<accession>A0A813WHR8</accession>
<evidence type="ECO:0000313" key="2">
    <source>
        <dbReference type="EMBL" id="CAF0891631.1"/>
    </source>
</evidence>
<organism evidence="1 3">
    <name type="scientific">Rotaria sordida</name>
    <dbReference type="NCBI Taxonomy" id="392033"/>
    <lineage>
        <taxon>Eukaryota</taxon>
        <taxon>Metazoa</taxon>
        <taxon>Spiralia</taxon>
        <taxon>Gnathifera</taxon>
        <taxon>Rotifera</taxon>
        <taxon>Eurotatoria</taxon>
        <taxon>Bdelloidea</taxon>
        <taxon>Philodinida</taxon>
        <taxon>Philodinidae</taxon>
        <taxon>Rotaria</taxon>
    </lineage>
</organism>
<gene>
    <name evidence="1" type="ORF">RFH988_LOCUS6815</name>
    <name evidence="2" type="ORF">SEV965_LOCUS5165</name>
</gene>
<comment type="caution">
    <text evidence="1">The sequence shown here is derived from an EMBL/GenBank/DDBJ whole genome shotgun (WGS) entry which is preliminary data.</text>
</comment>
<proteinExistence type="predicted"/>
<reference evidence="1" key="1">
    <citation type="submission" date="2021-02" db="EMBL/GenBank/DDBJ databases">
        <authorList>
            <person name="Nowell W R."/>
        </authorList>
    </citation>
    <scope>NUCLEOTIDE SEQUENCE</scope>
</reference>
<name>A0A813WHR8_9BILA</name>
<dbReference type="OrthoDB" id="10041756at2759"/>
<dbReference type="EMBL" id="CAJNOO010000209">
    <property type="protein sequence ID" value="CAF0858063.1"/>
    <property type="molecule type" value="Genomic_DNA"/>
</dbReference>
<protein>
    <submittedName>
        <fullName evidence="1">Uncharacterized protein</fullName>
    </submittedName>
</protein>